<proteinExistence type="predicted"/>
<gene>
    <name evidence="1" type="ORF">GTW20_13390</name>
</gene>
<dbReference type="Proteomes" id="UP000467124">
    <property type="component" value="Unassembled WGS sequence"/>
</dbReference>
<dbReference type="Gene3D" id="3.30.70.2330">
    <property type="match status" value="1"/>
</dbReference>
<dbReference type="RefSeq" id="WP_161111102.1">
    <property type="nucleotide sequence ID" value="NZ_WWHY01000001.1"/>
</dbReference>
<dbReference type="EMBL" id="WWHY01000001">
    <property type="protein sequence ID" value="MYR33231.1"/>
    <property type="molecule type" value="Genomic_DNA"/>
</dbReference>
<accession>A0A7K2ITE9</accession>
<name>A0A7K2ITE9_9ACTN</name>
<organism evidence="1 2">
    <name type="scientific">Nocardiopsis alba</name>
    <dbReference type="NCBI Taxonomy" id="53437"/>
    <lineage>
        <taxon>Bacteria</taxon>
        <taxon>Bacillati</taxon>
        <taxon>Actinomycetota</taxon>
        <taxon>Actinomycetes</taxon>
        <taxon>Streptosporangiales</taxon>
        <taxon>Nocardiopsidaceae</taxon>
        <taxon>Nocardiopsis</taxon>
    </lineage>
</organism>
<sequence length="272" mass="30391">MRSATMPDQGSAAGDPVVNDLLVLWQHPISRSIIPIGRLTHHANAYAFSYTRAAKDIEGFRPLPGLRDLYKSHRSTRLPAVFEQRVMHPERPDYSTYLESIGLEPSQATPWEQIVHSRGLRAGDTLQFMQTPEVQRGRAKARFFANGVRHIPSKERILDGRAVHVTPAQHEEALRRLRQGMQVDVEAEDGNAKDPNAALITAAGVPLGYVPWCLSRSVRELSATGRLRLTVARIAPSWVPTHVRLVLDLNVPAPLGFKFDREGQWEPLPTAQ</sequence>
<evidence type="ECO:0008006" key="3">
    <source>
        <dbReference type="Google" id="ProtNLM"/>
    </source>
</evidence>
<reference evidence="1 2" key="1">
    <citation type="journal article" date="2019" name="Nat. Commun.">
        <title>The antimicrobial potential of Streptomyces from insect microbiomes.</title>
        <authorList>
            <person name="Chevrette M.G."/>
            <person name="Carlson C.M."/>
            <person name="Ortega H.E."/>
            <person name="Thomas C."/>
            <person name="Ananiev G.E."/>
            <person name="Barns K.J."/>
            <person name="Book A.J."/>
            <person name="Cagnazzo J."/>
            <person name="Carlos C."/>
            <person name="Flanigan W."/>
            <person name="Grubbs K.J."/>
            <person name="Horn H.A."/>
            <person name="Hoffmann F.M."/>
            <person name="Klassen J.L."/>
            <person name="Knack J.J."/>
            <person name="Lewin G.R."/>
            <person name="McDonald B.R."/>
            <person name="Muller L."/>
            <person name="Melo W.G.P."/>
            <person name="Pinto-Tomas A.A."/>
            <person name="Schmitz A."/>
            <person name="Wendt-Pienkowski E."/>
            <person name="Wildman S."/>
            <person name="Zhao M."/>
            <person name="Zhang F."/>
            <person name="Bugni T.S."/>
            <person name="Andes D.R."/>
            <person name="Pupo M.T."/>
            <person name="Currie C.R."/>
        </authorList>
    </citation>
    <scope>NUCLEOTIDE SEQUENCE [LARGE SCALE GENOMIC DNA]</scope>
    <source>
        <strain evidence="1 2">SID5840</strain>
    </source>
</reference>
<evidence type="ECO:0000313" key="1">
    <source>
        <dbReference type="EMBL" id="MYR33231.1"/>
    </source>
</evidence>
<evidence type="ECO:0000313" key="2">
    <source>
        <dbReference type="Proteomes" id="UP000467124"/>
    </source>
</evidence>
<comment type="caution">
    <text evidence="1">The sequence shown here is derived from an EMBL/GenBank/DDBJ whole genome shotgun (WGS) entry which is preliminary data.</text>
</comment>
<protein>
    <recommendedName>
        <fullName evidence="3">HIRAN domain-containing protein</fullName>
    </recommendedName>
</protein>
<dbReference type="AlphaFoldDB" id="A0A7K2ITE9"/>